<proteinExistence type="predicted"/>
<evidence type="ECO:0000313" key="2">
    <source>
        <dbReference type="EMBL" id="SCN12459.1"/>
    </source>
</evidence>
<evidence type="ECO:0008006" key="4">
    <source>
        <dbReference type="Google" id="ProtNLM"/>
    </source>
</evidence>
<dbReference type="AlphaFoldDB" id="A0A1D3PBS8"/>
<dbReference type="OrthoDB" id="384398at2759"/>
<dbReference type="GeneID" id="39868571"/>
<protein>
    <recommendedName>
        <fullName evidence="4">Pv-fam-d protein</fullName>
    </recommendedName>
</protein>
<gene>
    <name evidence="2" type="primary">PmUG01_08058700</name>
    <name evidence="2" type="ORF">PMUG01_08058700</name>
</gene>
<keyword evidence="3" id="KW-1185">Reference proteome</keyword>
<accession>A0A1D3PBS8</accession>
<keyword evidence="1" id="KW-0812">Transmembrane</keyword>
<sequence>MMVYPNKFFYFIKIFSFTILIWIFQNSYELCTSVKSWNMQIILNKTSNVKVKRLLYGEADVQWQKRYDTLKEKAMKIVDEDEYHFGNRLNTLLQNNEKKEQFKNRKYDKKVKKPSNSLKFKDNFEDSYNSLISDDYHKIYHKEVKEEPRRMKKYKLENTYTLPKISNFLKKLDKKYEKEIEKLADSILKKPNKYGYTRKISYKNVLNVCAPLIIASITMTKILVNPFGAHTNIVLYLVFFSTVIYVSYKILKKVKIFNPN</sequence>
<keyword evidence="1" id="KW-0472">Membrane</keyword>
<evidence type="ECO:0000313" key="3">
    <source>
        <dbReference type="Proteomes" id="UP000219813"/>
    </source>
</evidence>
<keyword evidence="1" id="KW-1133">Transmembrane helix</keyword>
<dbReference type="Proteomes" id="UP000219813">
    <property type="component" value="Chromosome 8"/>
</dbReference>
<feature type="transmembrane region" description="Helical" evidence="1">
    <location>
        <begin position="6"/>
        <end position="24"/>
    </location>
</feature>
<dbReference type="RefSeq" id="XP_028861411.1">
    <property type="nucleotide sequence ID" value="XM_029004753.1"/>
</dbReference>
<dbReference type="KEGG" id="pmal:PMUG01_08058700"/>
<dbReference type="VEuPathDB" id="PlasmoDB:PmUG01_08058700"/>
<name>A0A1D3PBS8_PLAMA</name>
<dbReference type="EMBL" id="LT594629">
    <property type="protein sequence ID" value="SCN12459.1"/>
    <property type="molecule type" value="Genomic_DNA"/>
</dbReference>
<feature type="transmembrane region" description="Helical" evidence="1">
    <location>
        <begin position="205"/>
        <end position="227"/>
    </location>
</feature>
<reference evidence="2 3" key="1">
    <citation type="submission" date="2016-06" db="EMBL/GenBank/DDBJ databases">
        <authorList>
            <consortium name="Pathogen Informatics"/>
        </authorList>
    </citation>
    <scope>NUCLEOTIDE SEQUENCE [LARGE SCALE GENOMIC DNA]</scope>
</reference>
<feature type="transmembrane region" description="Helical" evidence="1">
    <location>
        <begin position="233"/>
        <end position="251"/>
    </location>
</feature>
<evidence type="ECO:0000256" key="1">
    <source>
        <dbReference type="SAM" id="Phobius"/>
    </source>
</evidence>
<organism evidence="2 3">
    <name type="scientific">Plasmodium malariae</name>
    <dbReference type="NCBI Taxonomy" id="5858"/>
    <lineage>
        <taxon>Eukaryota</taxon>
        <taxon>Sar</taxon>
        <taxon>Alveolata</taxon>
        <taxon>Apicomplexa</taxon>
        <taxon>Aconoidasida</taxon>
        <taxon>Haemosporida</taxon>
        <taxon>Plasmodiidae</taxon>
        <taxon>Plasmodium</taxon>
        <taxon>Plasmodium (Plasmodium)</taxon>
    </lineage>
</organism>